<evidence type="ECO:0000313" key="2">
    <source>
        <dbReference type="EMBL" id="WUG95043.1"/>
    </source>
</evidence>
<keyword evidence="1" id="KW-0812">Transmembrane</keyword>
<name>A0ABZ1NTG7_STRVL</name>
<evidence type="ECO:0000313" key="3">
    <source>
        <dbReference type="Proteomes" id="UP001341259"/>
    </source>
</evidence>
<evidence type="ECO:0000256" key="1">
    <source>
        <dbReference type="SAM" id="Phobius"/>
    </source>
</evidence>
<dbReference type="Proteomes" id="UP001341259">
    <property type="component" value="Chromosome"/>
</dbReference>
<dbReference type="EMBL" id="CP107906">
    <property type="protein sequence ID" value="WUG95043.1"/>
    <property type="molecule type" value="Genomic_DNA"/>
</dbReference>
<sequence length="217" mass="23049">MWMAAPWYESSSFWQFVITTLVAVAVGALGAFATMRASNPKRRLDYAALVNASLFAASHRQSSDLAVTYTGTPVGRPRIIELVLANAGRRDITAAQFHGGDPIKYDLGAEVVAVLEVSSSPPGTVAPNVAVAPSSRQVIQIPPSLLVRKQRVRVTVLVDGPRADVECLAAPLVDVTVRDAGEAGVARDRMRGFVVGVASTVALMGMLLNGIWGLLRK</sequence>
<proteinExistence type="predicted"/>
<reference evidence="2 3" key="1">
    <citation type="submission" date="2022-10" db="EMBL/GenBank/DDBJ databases">
        <title>The complete genomes of actinobacterial strains from the NBC collection.</title>
        <authorList>
            <person name="Joergensen T.S."/>
            <person name="Alvarez Arevalo M."/>
            <person name="Sterndorff E.B."/>
            <person name="Faurdal D."/>
            <person name="Vuksanovic O."/>
            <person name="Mourched A.-S."/>
            <person name="Charusanti P."/>
            <person name="Shaw S."/>
            <person name="Blin K."/>
            <person name="Weber T."/>
        </authorList>
    </citation>
    <scope>NUCLEOTIDE SEQUENCE [LARGE SCALE GENOMIC DNA]</scope>
    <source>
        <strain evidence="2 3">NBC_00456</strain>
    </source>
</reference>
<feature type="transmembrane region" description="Helical" evidence="1">
    <location>
        <begin position="193"/>
        <end position="215"/>
    </location>
</feature>
<keyword evidence="1" id="KW-1133">Transmembrane helix</keyword>
<dbReference type="RefSeq" id="WP_328340101.1">
    <property type="nucleotide sequence ID" value="NZ_CP107906.1"/>
</dbReference>
<keyword evidence="1" id="KW-0472">Membrane</keyword>
<keyword evidence="3" id="KW-1185">Reference proteome</keyword>
<organism evidence="2 3">
    <name type="scientific">Streptomyces violaceus</name>
    <name type="common">Streptomyces venezuelae</name>
    <dbReference type="NCBI Taxonomy" id="1936"/>
    <lineage>
        <taxon>Bacteria</taxon>
        <taxon>Bacillati</taxon>
        <taxon>Actinomycetota</taxon>
        <taxon>Actinomycetes</taxon>
        <taxon>Kitasatosporales</taxon>
        <taxon>Streptomycetaceae</taxon>
        <taxon>Streptomyces</taxon>
    </lineage>
</organism>
<gene>
    <name evidence="2" type="ORF">OHB29_19435</name>
</gene>
<feature type="transmembrane region" description="Helical" evidence="1">
    <location>
        <begin position="12"/>
        <end position="33"/>
    </location>
</feature>
<accession>A0ABZ1NTG7</accession>
<protein>
    <submittedName>
        <fullName evidence="2">Uncharacterized protein</fullName>
    </submittedName>
</protein>